<evidence type="ECO:0008006" key="3">
    <source>
        <dbReference type="Google" id="ProtNLM"/>
    </source>
</evidence>
<dbReference type="Pfam" id="PF11213">
    <property type="entry name" value="DUF3006"/>
    <property type="match status" value="1"/>
</dbReference>
<gene>
    <name evidence="1" type="ORF">ALO_08780</name>
</gene>
<name>F7NI58_9FIRM</name>
<dbReference type="STRING" id="1009370.ALO_08780"/>
<proteinExistence type="predicted"/>
<dbReference type="Proteomes" id="UP000003240">
    <property type="component" value="Unassembled WGS sequence"/>
</dbReference>
<dbReference type="Gene3D" id="6.20.120.50">
    <property type="match status" value="1"/>
</dbReference>
<reference evidence="1 2" key="1">
    <citation type="journal article" date="2011" name="EMBO J.">
        <title>Structural diversity of bacterial flagellar motors.</title>
        <authorList>
            <person name="Chen S."/>
            <person name="Beeby M."/>
            <person name="Murphy G.E."/>
            <person name="Leadbetter J.R."/>
            <person name="Hendrixson D.R."/>
            <person name="Briegel A."/>
            <person name="Li Z."/>
            <person name="Shi J."/>
            <person name="Tocheva E.I."/>
            <person name="Muller A."/>
            <person name="Dobro M.J."/>
            <person name="Jensen G.J."/>
        </authorList>
    </citation>
    <scope>NUCLEOTIDE SEQUENCE [LARGE SCALE GENOMIC DNA]</scope>
    <source>
        <strain evidence="1 2">DSM 6540</strain>
    </source>
</reference>
<keyword evidence="2" id="KW-1185">Reference proteome</keyword>
<comment type="caution">
    <text evidence="1">The sequence shown here is derived from an EMBL/GenBank/DDBJ whole genome shotgun (WGS) entry which is preliminary data.</text>
</comment>
<protein>
    <recommendedName>
        <fullName evidence="3">DUF3006 domain-containing protein</fullName>
    </recommendedName>
</protein>
<dbReference type="eggNOG" id="ENOG5033E7E">
    <property type="taxonomic scope" value="Bacteria"/>
</dbReference>
<evidence type="ECO:0000313" key="2">
    <source>
        <dbReference type="Proteomes" id="UP000003240"/>
    </source>
</evidence>
<dbReference type="InterPro" id="IPR021377">
    <property type="entry name" value="DUF3006"/>
</dbReference>
<sequence>MQRSKQVSAVIDRMEGKKAVLLVGAEEKQVVWLREFLPEGVQEGDHLVMDIGFDEASTEKARKEAEDLLKELTQGNN</sequence>
<dbReference type="OrthoDB" id="164847at2"/>
<accession>F7NI58</accession>
<organism evidence="1 2">
    <name type="scientific">Acetonema longum DSM 6540</name>
    <dbReference type="NCBI Taxonomy" id="1009370"/>
    <lineage>
        <taxon>Bacteria</taxon>
        <taxon>Bacillati</taxon>
        <taxon>Bacillota</taxon>
        <taxon>Negativicutes</taxon>
        <taxon>Acetonemataceae</taxon>
        <taxon>Acetonema</taxon>
    </lineage>
</organism>
<evidence type="ECO:0000313" key="1">
    <source>
        <dbReference type="EMBL" id="EGO64290.1"/>
    </source>
</evidence>
<dbReference type="EMBL" id="AFGF01000066">
    <property type="protein sequence ID" value="EGO64290.1"/>
    <property type="molecule type" value="Genomic_DNA"/>
</dbReference>
<dbReference type="AlphaFoldDB" id="F7NI58"/>
<dbReference type="RefSeq" id="WP_004094753.1">
    <property type="nucleotide sequence ID" value="NZ_AFGF01000066.1"/>
</dbReference>